<dbReference type="HOGENOM" id="CLU_251525_0_0_1"/>
<proteinExistence type="predicted"/>
<feature type="compositionally biased region" description="Basic and acidic residues" evidence="1">
    <location>
        <begin position="1270"/>
        <end position="1289"/>
    </location>
</feature>
<dbReference type="Proteomes" id="UP000054477">
    <property type="component" value="Unassembled WGS sequence"/>
</dbReference>
<feature type="compositionally biased region" description="Polar residues" evidence="1">
    <location>
        <begin position="1384"/>
        <end position="1393"/>
    </location>
</feature>
<dbReference type="PROSITE" id="PS51184">
    <property type="entry name" value="JMJC"/>
    <property type="match status" value="1"/>
</dbReference>
<dbReference type="InterPro" id="IPR003347">
    <property type="entry name" value="JmjC_dom"/>
</dbReference>
<feature type="compositionally biased region" description="Polar residues" evidence="1">
    <location>
        <begin position="782"/>
        <end position="791"/>
    </location>
</feature>
<feature type="region of interest" description="Disordered" evidence="1">
    <location>
        <begin position="1206"/>
        <end position="1289"/>
    </location>
</feature>
<feature type="region of interest" description="Disordered" evidence="1">
    <location>
        <begin position="782"/>
        <end position="845"/>
    </location>
</feature>
<feature type="region of interest" description="Disordered" evidence="1">
    <location>
        <begin position="892"/>
        <end position="911"/>
    </location>
</feature>
<evidence type="ECO:0000259" key="2">
    <source>
        <dbReference type="PROSITE" id="PS51184"/>
    </source>
</evidence>
<feature type="region of interest" description="Disordered" evidence="1">
    <location>
        <begin position="1433"/>
        <end position="1510"/>
    </location>
</feature>
<feature type="region of interest" description="Disordered" evidence="1">
    <location>
        <begin position="1045"/>
        <end position="1066"/>
    </location>
</feature>
<gene>
    <name evidence="3" type="ORF">K443DRAFT_128559</name>
</gene>
<sequence length="1510" mass="167663">MGFEKQRQKLKSSQPNWGDQFPARKPSDQSVITDARDKTTFYSPTLTASYDARASKLDALILKGMHAESIIQPRSTVLSTKGWTIESLLQKSKNFRQIKRVPASSRSLAKSVELYEANGKPLVIEGWHNHKNWHRANFTLGGLYEASGEDISVRNIHDRSDRKISLSDFITKSRTAPQFATPEEAERLYWKDAECPSAWKEWLQDGDTIPTDLLVDGPGDLFRYRPKTELVETLMCYVGVGDTFTPCHKDLCGSSGQNLMCYTENDGSSFWFMTESSSAPQVADYFQSLKQEIDHESHVITIDELSKAPFNVYITEQKLGDLVLVPPRSCHQVVNYGGITIKTSWSRMNWKGLSTAYYHELPIYRRVCRSETYRVKSTVYYTLLGFTRELNDLLDRRKSPKSSSTSGLMSRSATPTTPGYLTLESHHEPLNASNPERPVEELISKLSETLSLYDTIISDEYSPLSSRIDPTAHERTTCDFCGADVFQSFFECRKCTAGQSGPSDHGSYVVCPGCYVEGRSCKCLIMEPMQCRPFDDLLSVRRQTVKALQAGGLQTVELEPDLKDCRSGTFRAARLLLYRRKCSVKKSTKVCTIARVHEDSHTLPFASALTCKGCHSAKCFSHILVDQRMHSAEALLFHELDKTQTRDSYHQRHLNGKKRFEDGIPILQARQKSGLRPNLQLQCVDMALKYGACRPIAPTFMSPGWYDTVVHVPRAVEHPEFLQDPGKISAPTPIIQPTSKCSSHNKSSPTFSLEIVHKPNLAFVLVPPASYTIPGSLHSSSVTKAASQSPKAGSAIQKQGVVHPLNPAEATPLSGSLERKGKRKADDDDFDPSPSTPPAKIRRKRCVTGGNANIATENPTMQSPLTAVIDVNSTIDSPPFDCDLHSPADVQISPSQFTSTPGNSKGSRKKAVAHETVLTKPLTRSASTVKKKLVRPDGARHFPSQLADAMNSANSGNALAKFKPLHSSVNDSTLSPRTSSRPKRDKGKQMMMEVEVEPLPEPLETRTPDVAENQPTSQTASLFHPEGGESDDASKILTSTAMHDSGAISTPQQPDRTVALESPPSEAVHPPLNFQQQAGLHTVFQLSENRSGFSANASNVRKPGGPATPVHPAPVSNQPIQPLHDFSGSVDIHLLGAVFQAVGTALTSMQLKKPEPHENSHVECLIQPPPGLSRRVSHCPPRGPKFNAARELRTFTSDQQYYCHERGRGSPYRRPAYSHMGTDSIPDYGHQRPLNGNRSGPNTFYSIPSRKRSPKYFYSGPDSHPRRPRWPSEEQGAHRKLERQRWDREPDRMSLESMTQIQRHPSMSGYPLHNSSYSRCDPPAIPPQYRRQPYATNIQPHHARGHHSDNRAVGGRAWFPLPRFQAGNQMAGQRRCVSEDPQRGTPSSTSRNNLVRRIPPKMSLHNQSGRGDLAPNAISCGKASSEDIEIRSNIGELREPSPYRSEVGDPQFWEDDYAKADETQQPMNMPDGRTENIDGASAPSPNSKPSSPRTQSRAQTPADLTFNAWA</sequence>
<reference evidence="4" key="2">
    <citation type="submission" date="2015-01" db="EMBL/GenBank/DDBJ databases">
        <title>Evolutionary Origins and Diversification of the Mycorrhizal Mutualists.</title>
        <authorList>
            <consortium name="DOE Joint Genome Institute"/>
            <consortium name="Mycorrhizal Genomics Consortium"/>
            <person name="Kohler A."/>
            <person name="Kuo A."/>
            <person name="Nagy L.G."/>
            <person name="Floudas D."/>
            <person name="Copeland A."/>
            <person name="Barry K.W."/>
            <person name="Cichocki N."/>
            <person name="Veneault-Fourrey C."/>
            <person name="LaButti K."/>
            <person name="Lindquist E.A."/>
            <person name="Lipzen A."/>
            <person name="Lundell T."/>
            <person name="Morin E."/>
            <person name="Murat C."/>
            <person name="Riley R."/>
            <person name="Ohm R."/>
            <person name="Sun H."/>
            <person name="Tunlid A."/>
            <person name="Henrissat B."/>
            <person name="Grigoriev I.V."/>
            <person name="Hibbett D.S."/>
            <person name="Martin F."/>
        </authorList>
    </citation>
    <scope>NUCLEOTIDE SEQUENCE [LARGE SCALE GENOMIC DNA]</scope>
    <source>
        <strain evidence="4">LaAM-08-1</strain>
    </source>
</reference>
<feature type="region of interest" description="Disordered" evidence="1">
    <location>
        <begin position="397"/>
        <end position="438"/>
    </location>
</feature>
<dbReference type="SUPFAM" id="SSF51197">
    <property type="entry name" value="Clavaminate synthase-like"/>
    <property type="match status" value="1"/>
</dbReference>
<reference evidence="3 4" key="1">
    <citation type="submission" date="2014-04" db="EMBL/GenBank/DDBJ databases">
        <authorList>
            <consortium name="DOE Joint Genome Institute"/>
            <person name="Kuo A."/>
            <person name="Kohler A."/>
            <person name="Nagy L.G."/>
            <person name="Floudas D."/>
            <person name="Copeland A."/>
            <person name="Barry K.W."/>
            <person name="Cichocki N."/>
            <person name="Veneault-Fourrey C."/>
            <person name="LaButti K."/>
            <person name="Lindquist E.A."/>
            <person name="Lipzen A."/>
            <person name="Lundell T."/>
            <person name="Morin E."/>
            <person name="Murat C."/>
            <person name="Sun H."/>
            <person name="Tunlid A."/>
            <person name="Henrissat B."/>
            <person name="Grigoriev I.V."/>
            <person name="Hibbett D.S."/>
            <person name="Martin F."/>
            <person name="Nordberg H.P."/>
            <person name="Cantor M.N."/>
            <person name="Hua S.X."/>
        </authorList>
    </citation>
    <scope>NUCLEOTIDE SEQUENCE [LARGE SCALE GENOMIC DNA]</scope>
    <source>
        <strain evidence="3 4">LaAM-08-1</strain>
    </source>
</reference>
<feature type="compositionally biased region" description="Polar residues" evidence="1">
    <location>
        <begin position="401"/>
        <end position="419"/>
    </location>
</feature>
<protein>
    <recommendedName>
        <fullName evidence="2">JmjC domain-containing protein</fullName>
    </recommendedName>
</protein>
<accession>A0A0C9YCU5</accession>
<dbReference type="Gene3D" id="2.60.120.650">
    <property type="entry name" value="Cupin"/>
    <property type="match status" value="1"/>
</dbReference>
<feature type="compositionally biased region" description="Polar residues" evidence="1">
    <location>
        <begin position="1045"/>
        <end position="1055"/>
    </location>
</feature>
<dbReference type="SMART" id="SM00558">
    <property type="entry name" value="JmjC"/>
    <property type="match status" value="1"/>
</dbReference>
<feature type="region of interest" description="Disordered" evidence="1">
    <location>
        <begin position="963"/>
        <end position="1033"/>
    </location>
</feature>
<name>A0A0C9YCU5_9AGAR</name>
<organism evidence="3 4">
    <name type="scientific">Laccaria amethystina LaAM-08-1</name>
    <dbReference type="NCBI Taxonomy" id="1095629"/>
    <lineage>
        <taxon>Eukaryota</taxon>
        <taxon>Fungi</taxon>
        <taxon>Dikarya</taxon>
        <taxon>Basidiomycota</taxon>
        <taxon>Agaricomycotina</taxon>
        <taxon>Agaricomycetes</taxon>
        <taxon>Agaricomycetidae</taxon>
        <taxon>Agaricales</taxon>
        <taxon>Agaricineae</taxon>
        <taxon>Hydnangiaceae</taxon>
        <taxon>Laccaria</taxon>
    </lineage>
</organism>
<feature type="compositionally biased region" description="Polar residues" evidence="1">
    <location>
        <begin position="892"/>
        <end position="905"/>
    </location>
</feature>
<feature type="region of interest" description="Disordered" evidence="1">
    <location>
        <begin position="1371"/>
        <end position="1419"/>
    </location>
</feature>
<dbReference type="STRING" id="1095629.A0A0C9YCU5"/>
<feature type="compositionally biased region" description="Polar residues" evidence="1">
    <location>
        <begin position="1234"/>
        <end position="1246"/>
    </location>
</feature>
<dbReference type="OrthoDB" id="298344at2759"/>
<feature type="compositionally biased region" description="Low complexity" evidence="1">
    <location>
        <begin position="1480"/>
        <end position="1492"/>
    </location>
</feature>
<evidence type="ECO:0000313" key="4">
    <source>
        <dbReference type="Proteomes" id="UP000054477"/>
    </source>
</evidence>
<evidence type="ECO:0000256" key="1">
    <source>
        <dbReference type="SAM" id="MobiDB-lite"/>
    </source>
</evidence>
<feature type="region of interest" description="Disordered" evidence="1">
    <location>
        <begin position="1"/>
        <end position="32"/>
    </location>
</feature>
<feature type="compositionally biased region" description="Polar residues" evidence="1">
    <location>
        <begin position="967"/>
        <end position="979"/>
    </location>
</feature>
<keyword evidence="4" id="KW-1185">Reference proteome</keyword>
<dbReference type="Pfam" id="PF02373">
    <property type="entry name" value="JmjC"/>
    <property type="match status" value="1"/>
</dbReference>
<dbReference type="EMBL" id="KN838543">
    <property type="protein sequence ID" value="KIK08192.1"/>
    <property type="molecule type" value="Genomic_DNA"/>
</dbReference>
<evidence type="ECO:0000313" key="3">
    <source>
        <dbReference type="EMBL" id="KIK08192.1"/>
    </source>
</evidence>
<feature type="domain" description="JmjC" evidence="2">
    <location>
        <begin position="184"/>
        <end position="364"/>
    </location>
</feature>